<sequence>MALTAKLREKVAGNIMTTMESLEGVSETLTAADVKLNATEVCIEHLIPRLSVAELRELHHDIRDAEETLQYVRARIDRIARAMERLEAANDERLVQP</sequence>
<keyword evidence="3" id="KW-1185">Reference proteome</keyword>
<organism evidence="2 3">
    <name type="scientific">Cercospora berteroae</name>
    <dbReference type="NCBI Taxonomy" id="357750"/>
    <lineage>
        <taxon>Eukaryota</taxon>
        <taxon>Fungi</taxon>
        <taxon>Dikarya</taxon>
        <taxon>Ascomycota</taxon>
        <taxon>Pezizomycotina</taxon>
        <taxon>Dothideomycetes</taxon>
        <taxon>Dothideomycetidae</taxon>
        <taxon>Mycosphaerellales</taxon>
        <taxon>Mycosphaerellaceae</taxon>
        <taxon>Cercospora</taxon>
    </lineage>
</organism>
<name>A0A2S6BWF9_9PEZI</name>
<evidence type="ECO:0000313" key="2">
    <source>
        <dbReference type="EMBL" id="PPJ51781.1"/>
    </source>
</evidence>
<feature type="coiled-coil region" evidence="1">
    <location>
        <begin position="55"/>
        <end position="92"/>
    </location>
</feature>
<gene>
    <name evidence="2" type="ORF">CBER1_09137</name>
</gene>
<accession>A0A2S6BWF9</accession>
<dbReference type="AlphaFoldDB" id="A0A2S6BWF9"/>
<dbReference type="Proteomes" id="UP000237631">
    <property type="component" value="Unassembled WGS sequence"/>
</dbReference>
<keyword evidence="1" id="KW-0175">Coiled coil</keyword>
<evidence type="ECO:0000313" key="3">
    <source>
        <dbReference type="Proteomes" id="UP000237631"/>
    </source>
</evidence>
<protein>
    <submittedName>
        <fullName evidence="2">Uncharacterized protein</fullName>
    </submittedName>
</protein>
<comment type="caution">
    <text evidence="2">The sequence shown here is derived from an EMBL/GenBank/DDBJ whole genome shotgun (WGS) entry which is preliminary data.</text>
</comment>
<reference evidence="3" key="1">
    <citation type="journal article" date="2017" name="bioRxiv">
        <title>Conservation of a gene cluster reveals novel cercosporin biosynthetic mechanisms and extends production to the genus Colletotrichum.</title>
        <authorList>
            <person name="de Jonge R."/>
            <person name="Ebert M.K."/>
            <person name="Huitt-Roehl C.R."/>
            <person name="Pal P."/>
            <person name="Suttle J.C."/>
            <person name="Spanner R.E."/>
            <person name="Neubauer J.D."/>
            <person name="Jurick W.M.II."/>
            <person name="Stott K.A."/>
            <person name="Secor G.A."/>
            <person name="Thomma B.P.H.J."/>
            <person name="Van de Peer Y."/>
            <person name="Townsend C.A."/>
            <person name="Bolton M.D."/>
        </authorList>
    </citation>
    <scope>NUCLEOTIDE SEQUENCE [LARGE SCALE GENOMIC DNA]</scope>
    <source>
        <strain evidence="3">CBS538.71</strain>
    </source>
</reference>
<evidence type="ECO:0000256" key="1">
    <source>
        <dbReference type="SAM" id="Coils"/>
    </source>
</evidence>
<proteinExistence type="predicted"/>
<dbReference type="OrthoDB" id="3649044at2759"/>
<dbReference type="EMBL" id="PNEN01001739">
    <property type="protein sequence ID" value="PPJ51781.1"/>
    <property type="molecule type" value="Genomic_DNA"/>
</dbReference>